<proteinExistence type="inferred from homology"/>
<evidence type="ECO:0000256" key="2">
    <source>
        <dbReference type="ARBA" id="ARBA00006347"/>
    </source>
</evidence>
<evidence type="ECO:0000256" key="4">
    <source>
        <dbReference type="ARBA" id="ARBA00022729"/>
    </source>
</evidence>
<dbReference type="InterPro" id="IPR013766">
    <property type="entry name" value="Thioredoxin_domain"/>
</dbReference>
<dbReference type="SUPFAM" id="SSF52833">
    <property type="entry name" value="Thioredoxin-like"/>
    <property type="match status" value="1"/>
</dbReference>
<accession>A0AA36HPX5</accession>
<evidence type="ECO:0000259" key="6">
    <source>
        <dbReference type="PROSITE" id="PS51352"/>
    </source>
</evidence>
<dbReference type="Proteomes" id="UP001178507">
    <property type="component" value="Unassembled WGS sequence"/>
</dbReference>
<evidence type="ECO:0000313" key="8">
    <source>
        <dbReference type="Proteomes" id="UP001178507"/>
    </source>
</evidence>
<dbReference type="GO" id="GO:0003756">
    <property type="term" value="F:protein disulfide isomerase activity"/>
    <property type="evidence" value="ECO:0007669"/>
    <property type="project" value="TreeGrafter"/>
</dbReference>
<comment type="similarity">
    <text evidence="2">Belongs to the protein disulfide isomerase family.</text>
</comment>
<dbReference type="GO" id="GO:0006457">
    <property type="term" value="P:protein folding"/>
    <property type="evidence" value="ECO:0007669"/>
    <property type="project" value="TreeGrafter"/>
</dbReference>
<evidence type="ECO:0000256" key="3">
    <source>
        <dbReference type="ARBA" id="ARBA00022692"/>
    </source>
</evidence>
<dbReference type="Gene3D" id="1.50.40.10">
    <property type="entry name" value="Mitochondrial carrier domain"/>
    <property type="match status" value="1"/>
</dbReference>
<dbReference type="InterPro" id="IPR036249">
    <property type="entry name" value="Thioredoxin-like_sf"/>
</dbReference>
<dbReference type="EMBL" id="CAUJNA010000159">
    <property type="protein sequence ID" value="CAJ1372861.1"/>
    <property type="molecule type" value="Genomic_DNA"/>
</dbReference>
<dbReference type="PROSITE" id="PS51352">
    <property type="entry name" value="THIOREDOXIN_2"/>
    <property type="match status" value="1"/>
</dbReference>
<feature type="domain" description="Thioredoxin" evidence="6">
    <location>
        <begin position="301"/>
        <end position="432"/>
    </location>
</feature>
<evidence type="ECO:0000256" key="5">
    <source>
        <dbReference type="ARBA" id="ARBA00023136"/>
    </source>
</evidence>
<gene>
    <name evidence="7" type="ORF">EVOR1521_LOCUS2846</name>
</gene>
<dbReference type="InterPro" id="IPR051063">
    <property type="entry name" value="PDI"/>
</dbReference>
<dbReference type="GO" id="GO:0016020">
    <property type="term" value="C:membrane"/>
    <property type="evidence" value="ECO:0007669"/>
    <property type="project" value="UniProtKB-SubCell"/>
</dbReference>
<comment type="caution">
    <text evidence="7">The sequence shown here is derived from an EMBL/GenBank/DDBJ whole genome shotgun (WGS) entry which is preliminary data.</text>
</comment>
<reference evidence="7" key="1">
    <citation type="submission" date="2023-08" db="EMBL/GenBank/DDBJ databases">
        <authorList>
            <person name="Chen Y."/>
            <person name="Shah S."/>
            <person name="Dougan E. K."/>
            <person name="Thang M."/>
            <person name="Chan C."/>
        </authorList>
    </citation>
    <scope>NUCLEOTIDE SEQUENCE</scope>
</reference>
<dbReference type="GO" id="GO:0005783">
    <property type="term" value="C:endoplasmic reticulum"/>
    <property type="evidence" value="ECO:0007669"/>
    <property type="project" value="TreeGrafter"/>
</dbReference>
<comment type="subcellular location">
    <subcellularLocation>
        <location evidence="1">Membrane</location>
    </subcellularLocation>
</comment>
<name>A0AA36HPX5_9DINO</name>
<keyword evidence="3" id="KW-0812">Transmembrane</keyword>
<keyword evidence="5" id="KW-0472">Membrane</keyword>
<dbReference type="Gene3D" id="3.40.30.10">
    <property type="entry name" value="Glutaredoxin"/>
    <property type="match status" value="1"/>
</dbReference>
<keyword evidence="4" id="KW-0732">Signal</keyword>
<keyword evidence="8" id="KW-1185">Reference proteome</keyword>
<sequence>MSGDGVESIFRHPLAVTYPSPLLLLNYPLIVSNVKMLNEKGVRPKSTLVGTIRMLRDTHSAEGIIGLYKGGHLYLLHQALRDFLRLVAERGLGAIERRLSCEARPKAQYLGRLAVKYCIDGLCYPVLLASSRSIVKSDQENSWQSLQMWSREEGIWSLFAGLTASLVSTAIEEAMEMLLTYCMERYARTTVDAADKLVLKACGSSVVSVFTSPVNYVGIIQRCQSHLPTLPERRSFAEIIHGLPWRGSFNSLVLYGGILTLNVRLIQWKMQLQEVTGQKVNRRDESDCAALRMFRAALWALLGGAAALELTETCCKELELPRCRVCRGITQAETAGKSVFVKPLGKLAYLSTLPRHCKKLKPDWDKLMDEFNGSPGSVVADVDCTTEGQSLCEKFEVRGYPTIKYGDPGDLKDYQGGRDFDSLKKFAEENLGPTCGPANLDLCSAEVKKKVESFMAMSLDRLEGKIRNSIRIVEEEVPIMKKVAAHLKKSKSEL</sequence>
<dbReference type="PANTHER" id="PTHR45672:SF3">
    <property type="entry name" value="THIOREDOXIN DOMAIN-CONTAINING PROTEIN 5"/>
    <property type="match status" value="1"/>
</dbReference>
<dbReference type="InterPro" id="IPR023395">
    <property type="entry name" value="MCP_dom_sf"/>
</dbReference>
<dbReference type="SUPFAM" id="SSF103506">
    <property type="entry name" value="Mitochondrial carrier"/>
    <property type="match status" value="1"/>
</dbReference>
<evidence type="ECO:0000313" key="7">
    <source>
        <dbReference type="EMBL" id="CAJ1372861.1"/>
    </source>
</evidence>
<dbReference type="Pfam" id="PF00085">
    <property type="entry name" value="Thioredoxin"/>
    <property type="match status" value="1"/>
</dbReference>
<organism evidence="7 8">
    <name type="scientific">Effrenium voratum</name>
    <dbReference type="NCBI Taxonomy" id="2562239"/>
    <lineage>
        <taxon>Eukaryota</taxon>
        <taxon>Sar</taxon>
        <taxon>Alveolata</taxon>
        <taxon>Dinophyceae</taxon>
        <taxon>Suessiales</taxon>
        <taxon>Symbiodiniaceae</taxon>
        <taxon>Effrenium</taxon>
    </lineage>
</organism>
<dbReference type="AlphaFoldDB" id="A0AA36HPX5"/>
<evidence type="ECO:0000256" key="1">
    <source>
        <dbReference type="ARBA" id="ARBA00004370"/>
    </source>
</evidence>
<dbReference type="PANTHER" id="PTHR45672">
    <property type="entry name" value="PROTEIN DISULFIDE-ISOMERASE C17H9.14C-RELATED"/>
    <property type="match status" value="1"/>
</dbReference>
<protein>
    <recommendedName>
        <fullName evidence="6">Thioredoxin domain-containing protein</fullName>
    </recommendedName>
</protein>